<dbReference type="OrthoDB" id="9811557at2"/>
<evidence type="ECO:0000313" key="4">
    <source>
        <dbReference type="EMBL" id="KZE34323.1"/>
    </source>
</evidence>
<dbReference type="AlphaFoldDB" id="A0A161SDE0"/>
<keyword evidence="2" id="KW-0274">FAD</keyword>
<dbReference type="InterPro" id="IPR036318">
    <property type="entry name" value="FAD-bd_PCMH-like_sf"/>
</dbReference>
<dbReference type="Pfam" id="PF01565">
    <property type="entry name" value="FAD_binding_4"/>
    <property type="match status" value="1"/>
</dbReference>
<accession>A0A161SDE0</accession>
<comment type="caution">
    <text evidence="4">The sequence shown here is derived from an EMBL/GenBank/DDBJ whole genome shotgun (WGS) entry which is preliminary data.</text>
</comment>
<organism evidence="4 5">
    <name type="scientific">Crenobacter luteus</name>
    <dbReference type="NCBI Taxonomy" id="1452487"/>
    <lineage>
        <taxon>Bacteria</taxon>
        <taxon>Pseudomonadati</taxon>
        <taxon>Pseudomonadota</taxon>
        <taxon>Betaproteobacteria</taxon>
        <taxon>Neisseriales</taxon>
        <taxon>Neisseriaceae</taxon>
        <taxon>Crenobacter</taxon>
    </lineage>
</organism>
<dbReference type="PANTHER" id="PTHR11748:SF103">
    <property type="entry name" value="GLYCOLATE OXIDASE SUBUNIT GLCE"/>
    <property type="match status" value="1"/>
</dbReference>
<dbReference type="EMBL" id="LQQU01000008">
    <property type="protein sequence ID" value="KZE34323.1"/>
    <property type="molecule type" value="Genomic_DNA"/>
</dbReference>
<reference evidence="5" key="1">
    <citation type="submission" date="2016-01" db="EMBL/GenBank/DDBJ databases">
        <title>Draft genome of Chromobacterium sp. F49.</title>
        <authorList>
            <person name="Hong K.W."/>
        </authorList>
    </citation>
    <scope>NUCLEOTIDE SEQUENCE [LARGE SCALE GENOMIC DNA]</scope>
    <source>
        <strain evidence="5">CN10</strain>
    </source>
</reference>
<protein>
    <submittedName>
        <fullName evidence="4">Glycolate oxidase</fullName>
    </submittedName>
</protein>
<keyword evidence="5" id="KW-1185">Reference proteome</keyword>
<dbReference type="Proteomes" id="UP000076625">
    <property type="component" value="Unassembled WGS sequence"/>
</dbReference>
<gene>
    <name evidence="4" type="primary">glcE</name>
    <name evidence="4" type="ORF">AVW16_06520</name>
</gene>
<evidence type="ECO:0000313" key="5">
    <source>
        <dbReference type="Proteomes" id="UP000076625"/>
    </source>
</evidence>
<dbReference type="NCBIfam" id="NF008439">
    <property type="entry name" value="PRK11282.1"/>
    <property type="match status" value="1"/>
</dbReference>
<dbReference type="PANTHER" id="PTHR11748">
    <property type="entry name" value="D-LACTATE DEHYDROGENASE"/>
    <property type="match status" value="1"/>
</dbReference>
<dbReference type="SUPFAM" id="SSF55103">
    <property type="entry name" value="FAD-linked oxidases, C-terminal domain"/>
    <property type="match status" value="1"/>
</dbReference>
<dbReference type="InterPro" id="IPR016169">
    <property type="entry name" value="FAD-bd_PCMH_sub2"/>
</dbReference>
<dbReference type="InterPro" id="IPR016164">
    <property type="entry name" value="FAD-linked_Oxase-like_C"/>
</dbReference>
<proteinExistence type="predicted"/>
<evidence type="ECO:0000256" key="2">
    <source>
        <dbReference type="ARBA" id="ARBA00022827"/>
    </source>
</evidence>
<dbReference type="GO" id="GO:0071949">
    <property type="term" value="F:FAD binding"/>
    <property type="evidence" value="ECO:0007669"/>
    <property type="project" value="InterPro"/>
</dbReference>
<dbReference type="SUPFAM" id="SSF56176">
    <property type="entry name" value="FAD-binding/transporter-associated domain-like"/>
    <property type="match status" value="1"/>
</dbReference>
<dbReference type="InterPro" id="IPR016166">
    <property type="entry name" value="FAD-bd_PCMH"/>
</dbReference>
<dbReference type="GO" id="GO:0003824">
    <property type="term" value="F:catalytic activity"/>
    <property type="evidence" value="ECO:0007669"/>
    <property type="project" value="InterPro"/>
</dbReference>
<dbReference type="Gene3D" id="3.30.465.10">
    <property type="match status" value="1"/>
</dbReference>
<dbReference type="InterPro" id="IPR006094">
    <property type="entry name" value="Oxid_FAD_bind_N"/>
</dbReference>
<dbReference type="RefSeq" id="WP_066610216.1">
    <property type="nucleotide sequence ID" value="NZ_LQQU01000008.1"/>
</dbReference>
<dbReference type="PROSITE" id="PS51387">
    <property type="entry name" value="FAD_PCMH"/>
    <property type="match status" value="1"/>
</dbReference>
<keyword evidence="1" id="KW-0285">Flavoprotein</keyword>
<evidence type="ECO:0000259" key="3">
    <source>
        <dbReference type="PROSITE" id="PS51387"/>
    </source>
</evidence>
<dbReference type="STRING" id="1452487.AVW16_06520"/>
<sequence length="357" mass="37695">MTAILDAFRDAILQASQDKTPLCLQGGGSKRWYGETPQGEPLDTRAYRGIVAYDPAELVITARCGTPLAEIEATLAEQNQMLAFEPPHFGPDATFGGMIAAGLSGPRRAGAGALRDFILGARLMDGRGQTLNFGGQVMKNVAGYDVARLLAGSLGTLGLILEASLKVLPRPFAEATLRFEMDEATALATLNAWAGQPLPISANVWHDGVLHLRLSGATAAVAAARDKLGGEKLGDAEAHSFWQALREQAAPFFAARAPEESLWRLALPSSAAPVALPGAQLIEWGGGQRWWRSDADAATVRGLAEAAGGHATLFRGQDRAAGVFTPLPAPLMAIHRKLKAAFDPAGVFNPGRLYADL</sequence>
<feature type="domain" description="FAD-binding PCMH-type" evidence="3">
    <location>
        <begin position="1"/>
        <end position="170"/>
    </location>
</feature>
<evidence type="ECO:0000256" key="1">
    <source>
        <dbReference type="ARBA" id="ARBA00022630"/>
    </source>
</evidence>
<name>A0A161SDE0_9NEIS</name>